<dbReference type="EMBL" id="ALJD01000002">
    <property type="protein sequence ID" value="EJN61507.1"/>
    <property type="molecule type" value="Genomic_DNA"/>
</dbReference>
<evidence type="ECO:0000256" key="1">
    <source>
        <dbReference type="SAM" id="MobiDB-lite"/>
    </source>
</evidence>
<feature type="compositionally biased region" description="Basic and acidic residues" evidence="1">
    <location>
        <begin position="22"/>
        <end position="40"/>
    </location>
</feature>
<reference evidence="2 3" key="1">
    <citation type="journal article" date="2012" name="J. Bacteriol.">
        <title>Draft Genome Sequence of the Extremely Halophilic Archaeon Halogranum salarium B-1T.</title>
        <authorList>
            <person name="Kim K.K."/>
            <person name="Lee K.C."/>
            <person name="Lee J.S."/>
        </authorList>
    </citation>
    <scope>NUCLEOTIDE SEQUENCE [LARGE SCALE GENOMIC DNA]</scope>
    <source>
        <strain evidence="2 3">B-1</strain>
    </source>
</reference>
<gene>
    <name evidence="2" type="ORF">HSB1_05480</name>
</gene>
<protein>
    <submittedName>
        <fullName evidence="2">Uncharacterized protein</fullName>
    </submittedName>
</protein>
<name>J3F0C3_9EURY</name>
<dbReference type="AlphaFoldDB" id="J3F0C3"/>
<evidence type="ECO:0000313" key="3">
    <source>
        <dbReference type="Proteomes" id="UP000007813"/>
    </source>
</evidence>
<organism evidence="2 3">
    <name type="scientific">Halogranum salarium B-1</name>
    <dbReference type="NCBI Taxonomy" id="1210908"/>
    <lineage>
        <taxon>Archaea</taxon>
        <taxon>Methanobacteriati</taxon>
        <taxon>Methanobacteriota</taxon>
        <taxon>Stenosarchaea group</taxon>
        <taxon>Halobacteria</taxon>
        <taxon>Halobacteriales</taxon>
        <taxon>Haloferacaceae</taxon>
    </lineage>
</organism>
<accession>J3F0C3</accession>
<evidence type="ECO:0000313" key="2">
    <source>
        <dbReference type="EMBL" id="EJN61507.1"/>
    </source>
</evidence>
<sequence length="50" mass="5912">MVLLSNTRTVTRHCRSWLDVDSRERRHSWSETNSVERGEAVENSVHSSWQ</sequence>
<comment type="caution">
    <text evidence="2">The sequence shown here is derived from an EMBL/GenBank/DDBJ whole genome shotgun (WGS) entry which is preliminary data.</text>
</comment>
<dbReference type="Proteomes" id="UP000007813">
    <property type="component" value="Unassembled WGS sequence"/>
</dbReference>
<proteinExistence type="predicted"/>
<feature type="region of interest" description="Disordered" evidence="1">
    <location>
        <begin position="22"/>
        <end position="50"/>
    </location>
</feature>